<evidence type="ECO:0000256" key="2">
    <source>
        <dbReference type="ARBA" id="ARBA00004892"/>
    </source>
</evidence>
<dbReference type="Proteomes" id="UP000182744">
    <property type="component" value="Unassembled WGS sequence"/>
</dbReference>
<evidence type="ECO:0000256" key="4">
    <source>
        <dbReference type="ARBA" id="ARBA00012546"/>
    </source>
</evidence>
<reference evidence="7" key="3">
    <citation type="submission" date="2023-10" db="EMBL/GenBank/DDBJ databases">
        <title>Whole Genome based description of the genera Actinobaculum and Actinotignum reveals a complex phylogenetic relationship within the species included in the genus Actinotignum.</title>
        <authorList>
            <person name="Jensen C.S."/>
            <person name="Dargis R."/>
            <person name="Kemp M."/>
            <person name="Christensen J.J."/>
        </authorList>
    </citation>
    <scope>NUCLEOTIDE SEQUENCE</scope>
    <source>
        <strain evidence="7">Actinobaculum_suis_CCUG19206T</strain>
    </source>
</reference>
<accession>A0A1G7EL23</accession>
<evidence type="ECO:0000256" key="6">
    <source>
        <dbReference type="ARBA" id="ARBA00023235"/>
    </source>
</evidence>
<dbReference type="RefSeq" id="WP_074663742.1">
    <property type="nucleotide sequence ID" value="NZ_FNAU01000019.1"/>
</dbReference>
<keyword evidence="6 8" id="KW-0413">Isomerase</keyword>
<evidence type="ECO:0000313" key="7">
    <source>
        <dbReference type="EMBL" id="MDY5153160.1"/>
    </source>
</evidence>
<dbReference type="PANTHER" id="PTHR30068">
    <property type="entry name" value="URONATE ISOMERASE"/>
    <property type="match status" value="1"/>
</dbReference>
<evidence type="ECO:0000313" key="9">
    <source>
        <dbReference type="Proteomes" id="UP000182744"/>
    </source>
</evidence>
<dbReference type="GO" id="GO:0019698">
    <property type="term" value="P:D-galacturonate catabolic process"/>
    <property type="evidence" value="ECO:0007669"/>
    <property type="project" value="TreeGrafter"/>
</dbReference>
<dbReference type="Proteomes" id="UP001273799">
    <property type="component" value="Unassembled WGS sequence"/>
</dbReference>
<comment type="pathway">
    <text evidence="2">Carbohydrate metabolism; pentose and glucuronate interconversion.</text>
</comment>
<dbReference type="InterPro" id="IPR032466">
    <property type="entry name" value="Metal_Hydrolase"/>
</dbReference>
<dbReference type="Gene3D" id="1.10.2020.10">
    <property type="entry name" value="uronate isomerase, domain 2, chain A"/>
    <property type="match status" value="1"/>
</dbReference>
<dbReference type="InterPro" id="IPR003766">
    <property type="entry name" value="Uronate_isomerase"/>
</dbReference>
<sequence>MTAQPLELHPDRLFPADPKVREIARELYNEEQKYPIISPHGHVPPQWLADNEPFADPTSMLLTPDHYTNRILHSVGSVDLADLGVPVGSPMTPEKSRAAWRLFCKNWWVFRGTAVQFWFESEFYDVFGIRVRPSEETADQIYDQINEALKTEEFLPRSLYKRFNLAMLATTDDPCDDLRYHEKLANDPTWDGRVTPTFRPDAYLEPARPTFKALTEKLGETADQDVSTYAGHLEAMRKRRLFFKEHGAVSSDHSHKDPGTARLSDHEAETLYQQALAGKISPEDGDRLRRHMINDQAHLAAEDGLVMTIHPAVFRNHDEQAFAQLGADVGGDIPMKVEFTRNLQPLLTELGNHPNFQLIAFTIDQDVYQRELAPLAGYYRSVYVGAPWWFIDYADAITRYREQVTPYGTFYKTTGMIDDTRAFASIPARHDVARRVDAGYLARLVAEHRLAMDEALQVAADLVSTIPTRAFKLNG</sequence>
<dbReference type="NCBIfam" id="NF002794">
    <property type="entry name" value="PRK02925.1"/>
    <property type="match status" value="1"/>
</dbReference>
<organism evidence="8 9">
    <name type="scientific">Actinobaculum suis</name>
    <dbReference type="NCBI Taxonomy" id="1657"/>
    <lineage>
        <taxon>Bacteria</taxon>
        <taxon>Bacillati</taxon>
        <taxon>Actinomycetota</taxon>
        <taxon>Actinomycetes</taxon>
        <taxon>Actinomycetales</taxon>
        <taxon>Actinomycetaceae</taxon>
        <taxon>Actinobaculum</taxon>
    </lineage>
</organism>
<dbReference type="AlphaFoldDB" id="A0A1G7EL23"/>
<evidence type="ECO:0000313" key="8">
    <source>
        <dbReference type="EMBL" id="SDE64116.1"/>
    </source>
</evidence>
<comment type="similarity">
    <text evidence="3">Belongs to the metallo-dependent hydrolases superfamily. Uronate isomerase family.</text>
</comment>
<protein>
    <recommendedName>
        <fullName evidence="5">Uronate isomerase</fullName>
        <ecNumber evidence="4">5.3.1.12</ecNumber>
    </recommendedName>
</protein>
<reference evidence="8" key="2">
    <citation type="submission" date="2016-10" db="EMBL/GenBank/DDBJ databases">
        <authorList>
            <person name="de Groot N.N."/>
        </authorList>
    </citation>
    <scope>NUCLEOTIDE SEQUENCE [LARGE SCALE GENOMIC DNA]</scope>
    <source>
        <strain evidence="8">DSM 20639</strain>
    </source>
</reference>
<dbReference type="GO" id="GO:0008880">
    <property type="term" value="F:glucuronate isomerase activity"/>
    <property type="evidence" value="ECO:0007669"/>
    <property type="project" value="UniProtKB-EC"/>
</dbReference>
<dbReference type="EMBL" id="FNAU01000019">
    <property type="protein sequence ID" value="SDE64116.1"/>
    <property type="molecule type" value="Genomic_DNA"/>
</dbReference>
<evidence type="ECO:0000256" key="5">
    <source>
        <dbReference type="ARBA" id="ARBA00020555"/>
    </source>
</evidence>
<gene>
    <name evidence="7" type="primary">uxaC</name>
    <name evidence="7" type="ORF">R6G71_03725</name>
    <name evidence="8" type="ORF">SAMN05421878_11913</name>
</gene>
<evidence type="ECO:0000256" key="3">
    <source>
        <dbReference type="ARBA" id="ARBA00008397"/>
    </source>
</evidence>
<dbReference type="GO" id="GO:0042840">
    <property type="term" value="P:D-glucuronate catabolic process"/>
    <property type="evidence" value="ECO:0007669"/>
    <property type="project" value="TreeGrafter"/>
</dbReference>
<dbReference type="PANTHER" id="PTHR30068:SF4">
    <property type="entry name" value="URONATE ISOMERASE"/>
    <property type="match status" value="1"/>
</dbReference>
<keyword evidence="9" id="KW-1185">Reference proteome</keyword>
<dbReference type="UniPathway" id="UPA00246"/>
<comment type="catalytic activity">
    <reaction evidence="1">
        <text>D-glucuronate = D-fructuronate</text>
        <dbReference type="Rhea" id="RHEA:13049"/>
        <dbReference type="ChEBI" id="CHEBI:58720"/>
        <dbReference type="ChEBI" id="CHEBI:59863"/>
        <dbReference type="EC" id="5.3.1.12"/>
    </reaction>
</comment>
<dbReference type="SUPFAM" id="SSF51556">
    <property type="entry name" value="Metallo-dependent hydrolases"/>
    <property type="match status" value="1"/>
</dbReference>
<proteinExistence type="inferred from homology"/>
<evidence type="ECO:0000256" key="1">
    <source>
        <dbReference type="ARBA" id="ARBA00001165"/>
    </source>
</evidence>
<dbReference type="Gene3D" id="3.20.20.140">
    <property type="entry name" value="Metal-dependent hydrolases"/>
    <property type="match status" value="1"/>
</dbReference>
<name>A0A1G7EL23_9ACTO</name>
<reference evidence="9" key="1">
    <citation type="submission" date="2016-10" db="EMBL/GenBank/DDBJ databases">
        <authorList>
            <person name="Varghese N."/>
        </authorList>
    </citation>
    <scope>NUCLEOTIDE SEQUENCE [LARGE SCALE GENOMIC DNA]</scope>
    <source>
        <strain evidence="9">DSM 20639</strain>
    </source>
</reference>
<dbReference type="Pfam" id="PF02614">
    <property type="entry name" value="UxaC"/>
    <property type="match status" value="1"/>
</dbReference>
<dbReference type="EC" id="5.3.1.12" evidence="4"/>
<dbReference type="EMBL" id="JAWNFU010000002">
    <property type="protein sequence ID" value="MDY5153160.1"/>
    <property type="molecule type" value="Genomic_DNA"/>
</dbReference>